<name>A0A164QGE2_9CRUS</name>
<keyword evidence="7" id="KW-0175">Coiled coil</keyword>
<keyword evidence="10" id="KW-0539">Nucleus</keyword>
<keyword evidence="8 12" id="KW-0238">DNA-binding</keyword>
<feature type="domain" description="THAP-type" evidence="13">
    <location>
        <begin position="1"/>
        <end position="82"/>
    </location>
</feature>
<evidence type="ECO:0000313" key="14">
    <source>
        <dbReference type="EMBL" id="KZS07729.1"/>
    </source>
</evidence>
<dbReference type="SUPFAM" id="SSF57716">
    <property type="entry name" value="Glucocorticoid receptor-like (DNA-binding domain)"/>
    <property type="match status" value="1"/>
</dbReference>
<evidence type="ECO:0000256" key="11">
    <source>
        <dbReference type="ARBA" id="ARBA00023306"/>
    </source>
</evidence>
<keyword evidence="11" id="KW-0131">Cell cycle</keyword>
<evidence type="ECO:0000256" key="9">
    <source>
        <dbReference type="ARBA" id="ARBA00023163"/>
    </source>
</evidence>
<keyword evidence="5" id="KW-0862">Zinc</keyword>
<dbReference type="Pfam" id="PF05485">
    <property type="entry name" value="THAP"/>
    <property type="match status" value="1"/>
</dbReference>
<evidence type="ECO:0000256" key="8">
    <source>
        <dbReference type="ARBA" id="ARBA00023125"/>
    </source>
</evidence>
<keyword evidence="3" id="KW-0479">Metal-binding</keyword>
<evidence type="ECO:0000256" key="2">
    <source>
        <dbReference type="ARBA" id="ARBA00006177"/>
    </source>
</evidence>
<evidence type="ECO:0000256" key="10">
    <source>
        <dbReference type="ARBA" id="ARBA00023242"/>
    </source>
</evidence>
<evidence type="ECO:0000256" key="1">
    <source>
        <dbReference type="ARBA" id="ARBA00004642"/>
    </source>
</evidence>
<dbReference type="GO" id="GO:0005654">
    <property type="term" value="C:nucleoplasm"/>
    <property type="evidence" value="ECO:0007669"/>
    <property type="project" value="UniProtKB-SubCell"/>
</dbReference>
<dbReference type="InterPro" id="IPR026516">
    <property type="entry name" value="THAP1/10"/>
</dbReference>
<evidence type="ECO:0000256" key="3">
    <source>
        <dbReference type="ARBA" id="ARBA00022723"/>
    </source>
</evidence>
<evidence type="ECO:0000256" key="7">
    <source>
        <dbReference type="ARBA" id="ARBA00023054"/>
    </source>
</evidence>
<keyword evidence="6" id="KW-0805">Transcription regulation</keyword>
<dbReference type="AlphaFoldDB" id="A0A164QGE2"/>
<evidence type="ECO:0000256" key="12">
    <source>
        <dbReference type="PROSITE-ProRule" id="PRU00309"/>
    </source>
</evidence>
<comment type="subcellular location">
    <subcellularLocation>
        <location evidence="1">Nucleus</location>
        <location evidence="1">Nucleoplasm</location>
    </subcellularLocation>
</comment>
<dbReference type="GO" id="GO:0008270">
    <property type="term" value="F:zinc ion binding"/>
    <property type="evidence" value="ECO:0007669"/>
    <property type="project" value="UniProtKB-KW"/>
</dbReference>
<gene>
    <name evidence="14" type="ORF">APZ42_028497</name>
</gene>
<dbReference type="GO" id="GO:0043565">
    <property type="term" value="F:sequence-specific DNA binding"/>
    <property type="evidence" value="ECO:0007669"/>
    <property type="project" value="InterPro"/>
</dbReference>
<keyword evidence="9" id="KW-0804">Transcription</keyword>
<evidence type="ECO:0000259" key="13">
    <source>
        <dbReference type="PROSITE" id="PS50950"/>
    </source>
</evidence>
<dbReference type="PANTHER" id="PTHR46600:SF1">
    <property type="entry name" value="THAP DOMAIN-CONTAINING PROTEIN 1"/>
    <property type="match status" value="1"/>
</dbReference>
<dbReference type="SMART" id="SM00692">
    <property type="entry name" value="DM3"/>
    <property type="match status" value="1"/>
</dbReference>
<dbReference type="OrthoDB" id="6336912at2759"/>
<evidence type="ECO:0000256" key="4">
    <source>
        <dbReference type="ARBA" id="ARBA00022771"/>
    </source>
</evidence>
<evidence type="ECO:0000313" key="15">
    <source>
        <dbReference type="Proteomes" id="UP000076858"/>
    </source>
</evidence>
<dbReference type="Proteomes" id="UP000076858">
    <property type="component" value="Unassembled WGS sequence"/>
</dbReference>
<dbReference type="PROSITE" id="PS50950">
    <property type="entry name" value="ZF_THAP"/>
    <property type="match status" value="1"/>
</dbReference>
<comment type="similarity">
    <text evidence="2">Belongs to the THAP1 family.</text>
</comment>
<dbReference type="EMBL" id="LRGB01002430">
    <property type="protein sequence ID" value="KZS07729.1"/>
    <property type="molecule type" value="Genomic_DNA"/>
</dbReference>
<protein>
    <recommendedName>
        <fullName evidence="13">THAP-type domain-containing protein</fullName>
    </recommendedName>
</protein>
<evidence type="ECO:0000256" key="5">
    <source>
        <dbReference type="ARBA" id="ARBA00022833"/>
    </source>
</evidence>
<dbReference type="PANTHER" id="PTHR46600">
    <property type="entry name" value="THAP DOMAIN-CONTAINING"/>
    <property type="match status" value="1"/>
</dbReference>
<dbReference type="InterPro" id="IPR006612">
    <property type="entry name" value="THAP_Znf"/>
</dbReference>
<keyword evidence="4 12" id="KW-0863">Zinc-finger</keyword>
<proteinExistence type="inferred from homology"/>
<sequence length="342" mass="38941">MPACCVAYCKSDTRNKIPGQKCPFFGVPKKQVVFDEWKKVIPAKRKGLCAKSLVCYLHFEDNCIKKDLGNWRLKAGSIPTLRLKREPTPPPAPHKQLNLPVILSVPGGLIVLNQSNTKGSAENEVVCMEKLKLPGESWQSRKLVNEQEHPVIVCFETTFVDLDPLVRKSAIINLETKEIEYKVFQRKCPPVNGCLLQKFSSAADVERSLQYFNCVRACPGITEEKFHELKEFSFPSGYFENGSWRSKSCSQLITRVKQDTENDLLKNPCPKCNKIRTTVLLPRLEKKLRSPSADVKNEYLSRDALLLKLNEIEKQIKTLEPTLKPQEESEMVMADLIEVDMF</sequence>
<dbReference type="SMART" id="SM00980">
    <property type="entry name" value="THAP"/>
    <property type="match status" value="1"/>
</dbReference>
<evidence type="ECO:0000256" key="6">
    <source>
        <dbReference type="ARBA" id="ARBA00023015"/>
    </source>
</evidence>
<keyword evidence="15" id="KW-1185">Reference proteome</keyword>
<reference evidence="14 15" key="1">
    <citation type="submission" date="2016-03" db="EMBL/GenBank/DDBJ databases">
        <title>EvidentialGene: Evidence-directed Construction of Genes on Genomes.</title>
        <authorList>
            <person name="Gilbert D.G."/>
            <person name="Choi J.-H."/>
            <person name="Mockaitis K."/>
            <person name="Colbourne J."/>
            <person name="Pfrender M."/>
        </authorList>
    </citation>
    <scope>NUCLEOTIDE SEQUENCE [LARGE SCALE GENOMIC DNA]</scope>
    <source>
        <strain evidence="14 15">Xinb3</strain>
        <tissue evidence="14">Complete organism</tissue>
    </source>
</reference>
<accession>A0A164QGE2</accession>
<comment type="caution">
    <text evidence="14">The sequence shown here is derived from an EMBL/GenBank/DDBJ whole genome shotgun (WGS) entry which is preliminary data.</text>
</comment>
<organism evidence="14 15">
    <name type="scientific">Daphnia magna</name>
    <dbReference type="NCBI Taxonomy" id="35525"/>
    <lineage>
        <taxon>Eukaryota</taxon>
        <taxon>Metazoa</taxon>
        <taxon>Ecdysozoa</taxon>
        <taxon>Arthropoda</taxon>
        <taxon>Crustacea</taxon>
        <taxon>Branchiopoda</taxon>
        <taxon>Diplostraca</taxon>
        <taxon>Cladocera</taxon>
        <taxon>Anomopoda</taxon>
        <taxon>Daphniidae</taxon>
        <taxon>Daphnia</taxon>
    </lineage>
</organism>